<reference evidence="1 2" key="1">
    <citation type="submission" date="2021-06" db="EMBL/GenBank/DDBJ databases">
        <title>Caerostris extrusa draft genome.</title>
        <authorList>
            <person name="Kono N."/>
            <person name="Arakawa K."/>
        </authorList>
    </citation>
    <scope>NUCLEOTIDE SEQUENCE [LARGE SCALE GENOMIC DNA]</scope>
</reference>
<keyword evidence="2" id="KW-1185">Reference proteome</keyword>
<name>A0AAV4RAV9_CAEEX</name>
<accession>A0AAV4RAV9</accession>
<evidence type="ECO:0000313" key="1">
    <source>
        <dbReference type="EMBL" id="GIY18840.1"/>
    </source>
</evidence>
<gene>
    <name evidence="1" type="ORF">CEXT_586581</name>
</gene>
<sequence>MIKPSNRGTAPTTNCGVVVDYKTFSTSTISPLTNQVKNLNRGRRYMACQRGPRARKGPCLIFPSSTVSEAKGYQVDNKFDRRWAIIVNQKEGFLISILPRIHGFILFILKRASLLVVVDVTGELIWQIDI</sequence>
<protein>
    <submittedName>
        <fullName evidence="1">Uncharacterized protein</fullName>
    </submittedName>
</protein>
<dbReference type="EMBL" id="BPLR01007679">
    <property type="protein sequence ID" value="GIY18840.1"/>
    <property type="molecule type" value="Genomic_DNA"/>
</dbReference>
<proteinExistence type="predicted"/>
<dbReference type="AlphaFoldDB" id="A0AAV4RAV9"/>
<evidence type="ECO:0000313" key="2">
    <source>
        <dbReference type="Proteomes" id="UP001054945"/>
    </source>
</evidence>
<comment type="caution">
    <text evidence="1">The sequence shown here is derived from an EMBL/GenBank/DDBJ whole genome shotgun (WGS) entry which is preliminary data.</text>
</comment>
<organism evidence="1 2">
    <name type="scientific">Caerostris extrusa</name>
    <name type="common">Bark spider</name>
    <name type="synonym">Caerostris bankana</name>
    <dbReference type="NCBI Taxonomy" id="172846"/>
    <lineage>
        <taxon>Eukaryota</taxon>
        <taxon>Metazoa</taxon>
        <taxon>Ecdysozoa</taxon>
        <taxon>Arthropoda</taxon>
        <taxon>Chelicerata</taxon>
        <taxon>Arachnida</taxon>
        <taxon>Araneae</taxon>
        <taxon>Araneomorphae</taxon>
        <taxon>Entelegynae</taxon>
        <taxon>Araneoidea</taxon>
        <taxon>Araneidae</taxon>
        <taxon>Caerostris</taxon>
    </lineage>
</organism>
<dbReference type="Proteomes" id="UP001054945">
    <property type="component" value="Unassembled WGS sequence"/>
</dbReference>